<dbReference type="EMBL" id="LAZR01023031">
    <property type="protein sequence ID" value="KKL79897.1"/>
    <property type="molecule type" value="Genomic_DNA"/>
</dbReference>
<accession>A0A0F9HXQ7</accession>
<comment type="caution">
    <text evidence="1">The sequence shown here is derived from an EMBL/GenBank/DDBJ whole genome shotgun (WGS) entry which is preliminary data.</text>
</comment>
<organism evidence="1">
    <name type="scientific">marine sediment metagenome</name>
    <dbReference type="NCBI Taxonomy" id="412755"/>
    <lineage>
        <taxon>unclassified sequences</taxon>
        <taxon>metagenomes</taxon>
        <taxon>ecological metagenomes</taxon>
    </lineage>
</organism>
<proteinExistence type="predicted"/>
<name>A0A0F9HXQ7_9ZZZZ</name>
<protein>
    <submittedName>
        <fullName evidence="1">Uncharacterized protein</fullName>
    </submittedName>
</protein>
<reference evidence="1" key="1">
    <citation type="journal article" date="2015" name="Nature">
        <title>Complex archaea that bridge the gap between prokaryotes and eukaryotes.</title>
        <authorList>
            <person name="Spang A."/>
            <person name="Saw J.H."/>
            <person name="Jorgensen S.L."/>
            <person name="Zaremba-Niedzwiedzka K."/>
            <person name="Martijn J."/>
            <person name="Lind A.E."/>
            <person name="van Eijk R."/>
            <person name="Schleper C."/>
            <person name="Guy L."/>
            <person name="Ettema T.J."/>
        </authorList>
    </citation>
    <scope>NUCLEOTIDE SEQUENCE</scope>
</reference>
<feature type="non-terminal residue" evidence="1">
    <location>
        <position position="1"/>
    </location>
</feature>
<evidence type="ECO:0000313" key="1">
    <source>
        <dbReference type="EMBL" id="KKL79897.1"/>
    </source>
</evidence>
<dbReference type="AlphaFoldDB" id="A0A0F9HXQ7"/>
<gene>
    <name evidence="1" type="ORF">LCGC14_2010200</name>
</gene>
<sequence length="69" mass="7743">HYQAVPHVLRKIGKILYISFRQLLNNWSHNIGPGICGHSMAYHNADTAPILPASYPIFVAFSLSYHTPP</sequence>